<dbReference type="Pfam" id="PF13088">
    <property type="entry name" value="BNR_2"/>
    <property type="match status" value="1"/>
</dbReference>
<dbReference type="eggNOG" id="COG4692">
    <property type="taxonomic scope" value="Bacteria"/>
</dbReference>
<dbReference type="EMBL" id="FQ670179">
    <property type="protein sequence ID" value="CBY82201.1"/>
    <property type="molecule type" value="Genomic_DNA"/>
</dbReference>
<dbReference type="SUPFAM" id="SSF50939">
    <property type="entry name" value="Sialidases"/>
    <property type="match status" value="1"/>
</dbReference>
<dbReference type="InterPro" id="IPR011040">
    <property type="entry name" value="Sialidase"/>
</dbReference>
<proteinExistence type="predicted"/>
<dbReference type="STRING" id="936155.HFELIS_01170"/>
<evidence type="ECO:0000313" key="4">
    <source>
        <dbReference type="Proteomes" id="UP000007934"/>
    </source>
</evidence>
<sequence length="358" mass="39902">MRSAFLALFLICLFALPGFAHPLDLFKKQPIPPPPVQSVHSANLGALPSGHLLVVYFGGSEEGLPDVCIYGNLYDPKTKVWSPAFKLLSPTQLSTLSKSYIETLGNPVLAILDHKVYLFVVGVSLGGWATSRIYTLQADLPSLLTQKPHLHFISTLSLSPLLNISHLVRNAPLPTEDGGFILPIYHELATKFPLLLKFDSKARLQRVIKPNHLTSQLQPTLVPYQQCALMAFRSSKDTHLYTQTCKDLLHWNPPIPSNLHNYDDALALFNANHETYLVYNAPLPNASSSRSSLRLARFAPTSKRSSYFDPLAILDQSLEGEVSYPSVLVLQDTIHLVYTRHRRTIMHLTLNQALLKAL</sequence>
<evidence type="ECO:0000256" key="1">
    <source>
        <dbReference type="SAM" id="SignalP"/>
    </source>
</evidence>
<dbReference type="GeneID" id="36134061"/>
<feature type="signal peptide" evidence="1">
    <location>
        <begin position="1"/>
        <end position="20"/>
    </location>
</feature>
<dbReference type="PANTHER" id="PTHR43752:SF2">
    <property type="entry name" value="BNR_ASP-BOX REPEAT FAMILY PROTEIN"/>
    <property type="match status" value="1"/>
</dbReference>
<name>E7ACH2_HELFC</name>
<keyword evidence="4" id="KW-1185">Reference proteome</keyword>
<dbReference type="PANTHER" id="PTHR43752">
    <property type="entry name" value="BNR/ASP-BOX REPEAT FAMILY PROTEIN"/>
    <property type="match status" value="1"/>
</dbReference>
<dbReference type="OrthoDB" id="41724at2"/>
<reference evidence="3 4" key="1">
    <citation type="journal article" date="2011" name="Genome Biol. Evol.">
        <title>Comparative whole genome sequence analysis of the carcinogenic bacterial model pathogen Helicobacter felis.</title>
        <authorList>
            <person name="Arnold I.C."/>
            <person name="Zigova Z."/>
            <person name="Holden M."/>
            <person name="Lawley T.D."/>
            <person name="Rad R."/>
            <person name="Dougan G."/>
            <person name="Falkow S."/>
            <person name="Bentley S.D."/>
            <person name="Muller A."/>
        </authorList>
    </citation>
    <scope>NUCLEOTIDE SEQUENCE [LARGE SCALE GENOMIC DNA]</scope>
    <source>
        <strain evidence="4">ATCC 49179 / CCUG 28539 / NCTC 12436 / CS1</strain>
    </source>
</reference>
<dbReference type="Proteomes" id="UP000007934">
    <property type="component" value="Chromosome"/>
</dbReference>
<evidence type="ECO:0000259" key="2">
    <source>
        <dbReference type="Pfam" id="PF13088"/>
    </source>
</evidence>
<feature type="domain" description="Sialidase" evidence="2">
    <location>
        <begin position="50"/>
        <end position="335"/>
    </location>
</feature>
<dbReference type="HOGENOM" id="CLU_053117_0_0_7"/>
<keyword evidence="1" id="KW-0732">Signal</keyword>
<dbReference type="AlphaFoldDB" id="E7ACH2"/>
<accession>E7ACH2</accession>
<dbReference type="InterPro" id="IPR036278">
    <property type="entry name" value="Sialidase_sf"/>
</dbReference>
<protein>
    <submittedName>
        <fullName evidence="3">Neuraminidase</fullName>
    </submittedName>
</protein>
<dbReference type="RefSeq" id="WP_013468571.1">
    <property type="nucleotide sequence ID" value="NC_014810.2"/>
</dbReference>
<organism evidence="3 4">
    <name type="scientific">Helicobacter felis (strain ATCC 49179 / CCUG 28539 / NCTC 12436 / CS1)</name>
    <dbReference type="NCBI Taxonomy" id="936155"/>
    <lineage>
        <taxon>Bacteria</taxon>
        <taxon>Pseudomonadati</taxon>
        <taxon>Campylobacterota</taxon>
        <taxon>Epsilonproteobacteria</taxon>
        <taxon>Campylobacterales</taxon>
        <taxon>Helicobacteraceae</taxon>
        <taxon>Helicobacter</taxon>
    </lineage>
</organism>
<gene>
    <name evidence="3" type="ordered locus">Hfelis_01170</name>
</gene>
<dbReference type="KEGG" id="hfe:HFELIS_01170"/>
<feature type="chain" id="PRO_5003217208" evidence="1">
    <location>
        <begin position="21"/>
        <end position="358"/>
    </location>
</feature>
<evidence type="ECO:0000313" key="3">
    <source>
        <dbReference type="EMBL" id="CBY82201.1"/>
    </source>
</evidence>